<reference evidence="2 3" key="1">
    <citation type="submission" date="2018-08" db="EMBL/GenBank/DDBJ databases">
        <title>Genomic investigation of the strawberry pathogen Phytophthora fragariae indicates pathogenicity is determined by transcriptional variation in three key races.</title>
        <authorList>
            <person name="Adams T.M."/>
            <person name="Armitage A.D."/>
            <person name="Sobczyk M.K."/>
            <person name="Bates H.J."/>
            <person name="Dunwell J.M."/>
            <person name="Nellist C.F."/>
            <person name="Harrison R.J."/>
        </authorList>
    </citation>
    <scope>NUCLEOTIDE SEQUENCE [LARGE SCALE GENOMIC DNA]</scope>
    <source>
        <strain evidence="2 3">SCRP333</strain>
    </source>
</reference>
<organism evidence="2 3">
    <name type="scientific">Phytophthora rubi</name>
    <dbReference type="NCBI Taxonomy" id="129364"/>
    <lineage>
        <taxon>Eukaryota</taxon>
        <taxon>Sar</taxon>
        <taxon>Stramenopiles</taxon>
        <taxon>Oomycota</taxon>
        <taxon>Peronosporomycetes</taxon>
        <taxon>Peronosporales</taxon>
        <taxon>Peronosporaceae</taxon>
        <taxon>Phytophthora</taxon>
    </lineage>
</organism>
<dbReference type="InterPro" id="IPR053134">
    <property type="entry name" value="RNA-dir_DNA_polymerase"/>
</dbReference>
<dbReference type="AlphaFoldDB" id="A0A6A4G787"/>
<name>A0A6A4G787_9STRA</name>
<dbReference type="EMBL" id="QXFT01000131">
    <property type="protein sequence ID" value="KAE9353802.1"/>
    <property type="molecule type" value="Genomic_DNA"/>
</dbReference>
<keyword evidence="3" id="KW-1185">Reference proteome</keyword>
<sequence>MVIQKGTALAAATVVTKSAFLPTQQAYRSDSGTRGVDSVISSAAKDSSPSREAMPGLKEAYWAEMEADFTDSKLSGEQQKLLRSLLGDFRDMFVESSLKPGRTDLLKFSIDTGTHPPIKQRPYRVSNAEGDVMEAEIDQYLELGLVRPSTSPWASLVLMIRKPDGGIRFCIDYRRLNAVTIKDCYPMPLTDDILDVLKGAKLYSTMDIASGYWDVPMDPDSVEKTALHASTVFSSGS</sequence>
<comment type="caution">
    <text evidence="2">The sequence shown here is derived from an EMBL/GenBank/DDBJ whole genome shotgun (WGS) entry which is preliminary data.</text>
</comment>
<evidence type="ECO:0000313" key="2">
    <source>
        <dbReference type="EMBL" id="KAE9353802.1"/>
    </source>
</evidence>
<dbReference type="CDD" id="cd01647">
    <property type="entry name" value="RT_LTR"/>
    <property type="match status" value="1"/>
</dbReference>
<proteinExistence type="predicted"/>
<dbReference type="InterPro" id="IPR043502">
    <property type="entry name" value="DNA/RNA_pol_sf"/>
</dbReference>
<dbReference type="Pfam" id="PF00078">
    <property type="entry name" value="RVT_1"/>
    <property type="match status" value="1"/>
</dbReference>
<dbReference type="PANTHER" id="PTHR24559">
    <property type="entry name" value="TRANSPOSON TY3-I GAG-POL POLYPROTEIN"/>
    <property type="match status" value="1"/>
</dbReference>
<dbReference type="PANTHER" id="PTHR24559:SF444">
    <property type="entry name" value="REVERSE TRANSCRIPTASE DOMAIN-CONTAINING PROTEIN"/>
    <property type="match status" value="1"/>
</dbReference>
<evidence type="ECO:0000313" key="3">
    <source>
        <dbReference type="Proteomes" id="UP000434957"/>
    </source>
</evidence>
<dbReference type="InterPro" id="IPR043128">
    <property type="entry name" value="Rev_trsase/Diguanyl_cyclase"/>
</dbReference>
<dbReference type="Gene3D" id="3.30.70.270">
    <property type="match status" value="1"/>
</dbReference>
<dbReference type="SUPFAM" id="SSF56672">
    <property type="entry name" value="DNA/RNA polymerases"/>
    <property type="match status" value="1"/>
</dbReference>
<accession>A0A6A4G787</accession>
<protein>
    <recommendedName>
        <fullName evidence="1">Reverse transcriptase domain-containing protein</fullName>
    </recommendedName>
</protein>
<feature type="domain" description="Reverse transcriptase" evidence="1">
    <location>
        <begin position="160"/>
        <end position="230"/>
    </location>
</feature>
<dbReference type="Gene3D" id="3.10.10.10">
    <property type="entry name" value="HIV Type 1 Reverse Transcriptase, subunit A, domain 1"/>
    <property type="match status" value="1"/>
</dbReference>
<dbReference type="Proteomes" id="UP000434957">
    <property type="component" value="Unassembled WGS sequence"/>
</dbReference>
<evidence type="ECO:0000259" key="1">
    <source>
        <dbReference type="Pfam" id="PF00078"/>
    </source>
</evidence>
<gene>
    <name evidence="2" type="ORF">PR003_g3693</name>
</gene>
<dbReference type="InterPro" id="IPR000477">
    <property type="entry name" value="RT_dom"/>
</dbReference>